<dbReference type="Gene3D" id="1.10.3730.20">
    <property type="match status" value="1"/>
</dbReference>
<feature type="transmembrane region" description="Helical" evidence="1">
    <location>
        <begin position="239"/>
        <end position="261"/>
    </location>
</feature>
<dbReference type="PANTHER" id="PTHR22911">
    <property type="entry name" value="ACYL-MALONYL CONDENSING ENZYME-RELATED"/>
    <property type="match status" value="1"/>
</dbReference>
<feature type="transmembrane region" description="Helical" evidence="1">
    <location>
        <begin position="178"/>
        <end position="197"/>
    </location>
</feature>
<keyword evidence="1" id="KW-0812">Transmembrane</keyword>
<dbReference type="Pfam" id="PF00892">
    <property type="entry name" value="EamA"/>
    <property type="match status" value="2"/>
</dbReference>
<keyword evidence="1" id="KW-1133">Transmembrane helix</keyword>
<accession>A0A6J7JYN3</accession>
<dbReference type="InterPro" id="IPR037185">
    <property type="entry name" value="EmrE-like"/>
</dbReference>
<evidence type="ECO:0000256" key="1">
    <source>
        <dbReference type="SAM" id="Phobius"/>
    </source>
</evidence>
<evidence type="ECO:0000313" key="3">
    <source>
        <dbReference type="EMBL" id="CAB4947274.1"/>
    </source>
</evidence>
<dbReference type="SUPFAM" id="SSF103481">
    <property type="entry name" value="Multidrug resistance efflux transporter EmrE"/>
    <property type="match status" value="2"/>
</dbReference>
<evidence type="ECO:0000259" key="2">
    <source>
        <dbReference type="Pfam" id="PF00892"/>
    </source>
</evidence>
<proteinExistence type="predicted"/>
<reference evidence="3" key="1">
    <citation type="submission" date="2020-05" db="EMBL/GenBank/DDBJ databases">
        <authorList>
            <person name="Chiriac C."/>
            <person name="Salcher M."/>
            <person name="Ghai R."/>
            <person name="Kavagutti S V."/>
        </authorList>
    </citation>
    <scope>NUCLEOTIDE SEQUENCE</scope>
</reference>
<name>A0A6J7JYN3_9ZZZZ</name>
<sequence length="285" mass="29630">MWLILSLCSAIFAGFVSVLGKRGMASVPSNLATAIRSAVALLLAWVLVLVSGVGSELVSLSAGALIAIALSGLATGASWLMYFKALKLGRVAQVVAIDRTSLLFTGLFAIAFFGEANNLAFKLVGLVLVFVGTLILVWQRGGFLSESLAWLPWAIGSIAFAVATTLLAKAALDSVDSTLATALRTVVVVVFAAGIAWSRGEFKGRASLGRRDYVFLGLSGLATGASWLCYFGALKLGQVSLVAPIDKLSIVFAAVLAYFVLGEKVSKRGLIGLAVMVAGTLVLVI</sequence>
<feature type="transmembrane region" description="Helical" evidence="1">
    <location>
        <begin position="119"/>
        <end position="138"/>
    </location>
</feature>
<feature type="transmembrane region" description="Helical" evidence="1">
    <location>
        <begin position="94"/>
        <end position="113"/>
    </location>
</feature>
<dbReference type="GO" id="GO:0016020">
    <property type="term" value="C:membrane"/>
    <property type="evidence" value="ECO:0007669"/>
    <property type="project" value="InterPro"/>
</dbReference>
<dbReference type="AlphaFoldDB" id="A0A6J7JYN3"/>
<feature type="transmembrane region" description="Helical" evidence="1">
    <location>
        <begin position="213"/>
        <end position="233"/>
    </location>
</feature>
<feature type="transmembrane region" description="Helical" evidence="1">
    <location>
        <begin position="268"/>
        <end position="284"/>
    </location>
</feature>
<feature type="domain" description="EamA" evidence="2">
    <location>
        <begin position="2"/>
        <end position="137"/>
    </location>
</feature>
<protein>
    <submittedName>
        <fullName evidence="3">Unannotated protein</fullName>
    </submittedName>
</protein>
<gene>
    <name evidence="3" type="ORF">UFOPK3837_00200</name>
</gene>
<feature type="domain" description="EamA" evidence="2">
    <location>
        <begin position="150"/>
        <end position="284"/>
    </location>
</feature>
<dbReference type="InterPro" id="IPR000620">
    <property type="entry name" value="EamA_dom"/>
</dbReference>
<dbReference type="EMBL" id="CAFBNO010000004">
    <property type="protein sequence ID" value="CAB4947274.1"/>
    <property type="molecule type" value="Genomic_DNA"/>
</dbReference>
<organism evidence="3">
    <name type="scientific">freshwater metagenome</name>
    <dbReference type="NCBI Taxonomy" id="449393"/>
    <lineage>
        <taxon>unclassified sequences</taxon>
        <taxon>metagenomes</taxon>
        <taxon>ecological metagenomes</taxon>
    </lineage>
</organism>
<keyword evidence="1" id="KW-0472">Membrane</keyword>
<feature type="transmembrane region" description="Helical" evidence="1">
    <location>
        <begin position="150"/>
        <end position="172"/>
    </location>
</feature>
<feature type="transmembrane region" description="Helical" evidence="1">
    <location>
        <begin position="58"/>
        <end position="82"/>
    </location>
</feature>
<dbReference type="PANTHER" id="PTHR22911:SF137">
    <property type="entry name" value="SOLUTE CARRIER FAMILY 35 MEMBER G2-RELATED"/>
    <property type="match status" value="1"/>
</dbReference>